<name>A0A6G4WAW7_9HYPH</name>
<dbReference type="InterPro" id="IPR009742">
    <property type="entry name" value="Curlin_rpt"/>
</dbReference>
<evidence type="ECO:0000256" key="1">
    <source>
        <dbReference type="ARBA" id="ARBA00009766"/>
    </source>
</evidence>
<organism evidence="4 5">
    <name type="scientific">Allomesorhizobium camelthorni</name>
    <dbReference type="NCBI Taxonomy" id="475069"/>
    <lineage>
        <taxon>Bacteria</taxon>
        <taxon>Pseudomonadati</taxon>
        <taxon>Pseudomonadota</taxon>
        <taxon>Alphaproteobacteria</taxon>
        <taxon>Hyphomicrobiales</taxon>
        <taxon>Phyllobacteriaceae</taxon>
        <taxon>Allomesorhizobium</taxon>
    </lineage>
</organism>
<sequence length="138" mass="14083">MTRKPIKKLAAGLVATIVGLSALSAPAAAGGSLSVHVAPSSADSGRALLTGLQLYLFYNAIKGGASIRQRGHNNSAGIGQNGRGNFGVVHQEGSGHHGTLQQNGNGNAYGLFQFGRNTDGHVVQNGYGRAGASFQIGW</sequence>
<dbReference type="RefSeq" id="WP_165026446.1">
    <property type="nucleotide sequence ID" value="NZ_JAAKZF010000008.1"/>
</dbReference>
<dbReference type="Proteomes" id="UP001642900">
    <property type="component" value="Unassembled WGS sequence"/>
</dbReference>
<evidence type="ECO:0000313" key="4">
    <source>
        <dbReference type="EMBL" id="NGO51353.1"/>
    </source>
</evidence>
<dbReference type="Pfam" id="PF07012">
    <property type="entry name" value="Curlin_rpt"/>
    <property type="match status" value="1"/>
</dbReference>
<keyword evidence="5" id="KW-1185">Reference proteome</keyword>
<dbReference type="GO" id="GO:0009289">
    <property type="term" value="C:pilus"/>
    <property type="evidence" value="ECO:0007669"/>
    <property type="project" value="InterPro"/>
</dbReference>
<evidence type="ECO:0000256" key="3">
    <source>
        <dbReference type="SAM" id="SignalP"/>
    </source>
</evidence>
<dbReference type="GO" id="GO:0007155">
    <property type="term" value="P:cell adhesion"/>
    <property type="evidence" value="ECO:0007669"/>
    <property type="project" value="InterPro"/>
</dbReference>
<feature type="signal peptide" evidence="3">
    <location>
        <begin position="1"/>
        <end position="27"/>
    </location>
</feature>
<comment type="similarity">
    <text evidence="1">Belongs to the CsgA/CsgB family.</text>
</comment>
<comment type="caution">
    <text evidence="4">The sequence shown here is derived from an EMBL/GenBank/DDBJ whole genome shotgun (WGS) entry which is preliminary data.</text>
</comment>
<accession>A0A6G4WAW7</accession>
<gene>
    <name evidence="4" type="ORF">G6N73_09195</name>
</gene>
<evidence type="ECO:0000313" key="5">
    <source>
        <dbReference type="Proteomes" id="UP001642900"/>
    </source>
</evidence>
<keyword evidence="2 3" id="KW-0732">Signal</keyword>
<proteinExistence type="inferred from homology"/>
<protein>
    <submittedName>
        <fullName evidence="4">Curlin</fullName>
    </submittedName>
</protein>
<feature type="chain" id="PRO_5026062168" evidence="3">
    <location>
        <begin position="28"/>
        <end position="138"/>
    </location>
</feature>
<evidence type="ECO:0000256" key="2">
    <source>
        <dbReference type="ARBA" id="ARBA00022729"/>
    </source>
</evidence>
<reference evidence="4 5" key="1">
    <citation type="submission" date="2020-02" db="EMBL/GenBank/DDBJ databases">
        <title>Genome sequence of strain CCNWXJ40-4.</title>
        <authorList>
            <person name="Gao J."/>
            <person name="Sun J."/>
        </authorList>
    </citation>
    <scope>NUCLEOTIDE SEQUENCE [LARGE SCALE GENOMIC DNA]</scope>
    <source>
        <strain evidence="4 5">CCNWXJ 40-4</strain>
    </source>
</reference>
<dbReference type="AlphaFoldDB" id="A0A6G4WAW7"/>
<dbReference type="EMBL" id="JAAKZF010000008">
    <property type="protein sequence ID" value="NGO51353.1"/>
    <property type="molecule type" value="Genomic_DNA"/>
</dbReference>